<evidence type="ECO:0000313" key="3">
    <source>
        <dbReference type="EMBL" id="UPT19763.1"/>
    </source>
</evidence>
<dbReference type="InterPro" id="IPR037523">
    <property type="entry name" value="VOC_core"/>
</dbReference>
<dbReference type="InterPro" id="IPR051332">
    <property type="entry name" value="Fosfomycin_Res_Enzymes"/>
</dbReference>
<evidence type="ECO:0000256" key="1">
    <source>
        <dbReference type="ARBA" id="ARBA00022723"/>
    </source>
</evidence>
<evidence type="ECO:0000313" key="4">
    <source>
        <dbReference type="Proteomes" id="UP000832041"/>
    </source>
</evidence>
<dbReference type="EMBL" id="CP051627">
    <property type="protein sequence ID" value="UPT19763.1"/>
    <property type="molecule type" value="Genomic_DNA"/>
</dbReference>
<dbReference type="Pfam" id="PF00903">
    <property type="entry name" value="Glyoxalase"/>
    <property type="match status" value="1"/>
</dbReference>
<dbReference type="InterPro" id="IPR029068">
    <property type="entry name" value="Glyas_Bleomycin-R_OHBP_Dase"/>
</dbReference>
<keyword evidence="4" id="KW-1185">Reference proteome</keyword>
<organism evidence="3 4">
    <name type="scientific">Thermobifida alba</name>
    <name type="common">Thermomonospora alba</name>
    <dbReference type="NCBI Taxonomy" id="53522"/>
    <lineage>
        <taxon>Bacteria</taxon>
        <taxon>Bacillati</taxon>
        <taxon>Actinomycetota</taxon>
        <taxon>Actinomycetes</taxon>
        <taxon>Streptosporangiales</taxon>
        <taxon>Nocardiopsidaceae</taxon>
        <taxon>Thermobifida</taxon>
    </lineage>
</organism>
<feature type="domain" description="VOC" evidence="2">
    <location>
        <begin position="6"/>
        <end position="128"/>
    </location>
</feature>
<dbReference type="PROSITE" id="PS00934">
    <property type="entry name" value="GLYOXALASE_I_1"/>
    <property type="match status" value="1"/>
</dbReference>
<dbReference type="SUPFAM" id="SSF54593">
    <property type="entry name" value="Glyoxalase/Bleomycin resistance protein/Dihydroxybiphenyl dioxygenase"/>
    <property type="match status" value="1"/>
</dbReference>
<dbReference type="RefSeq" id="WP_248591992.1">
    <property type="nucleotide sequence ID" value="NZ_BAABEB010000010.1"/>
</dbReference>
<dbReference type="Proteomes" id="UP000832041">
    <property type="component" value="Chromosome"/>
</dbReference>
<dbReference type="PANTHER" id="PTHR36113:SF6">
    <property type="entry name" value="FOSFOMYCIN RESISTANCE PROTEIN FOSX"/>
    <property type="match status" value="1"/>
</dbReference>
<name>A0ABY4KZU3_THEAE</name>
<dbReference type="PANTHER" id="PTHR36113">
    <property type="entry name" value="LYASE, PUTATIVE-RELATED-RELATED"/>
    <property type="match status" value="1"/>
</dbReference>
<evidence type="ECO:0000259" key="2">
    <source>
        <dbReference type="PROSITE" id="PS51819"/>
    </source>
</evidence>
<accession>A0ABY4KZU3</accession>
<keyword evidence="1" id="KW-0479">Metal-binding</keyword>
<dbReference type="Gene3D" id="3.10.180.10">
    <property type="entry name" value="2,3-Dihydroxybiphenyl 1,2-Dioxygenase, domain 1"/>
    <property type="match status" value="1"/>
</dbReference>
<gene>
    <name evidence="3" type="ORF">FOF52_01270</name>
</gene>
<dbReference type="InterPro" id="IPR004360">
    <property type="entry name" value="Glyas_Fos-R_dOase_dom"/>
</dbReference>
<proteinExistence type="predicted"/>
<reference evidence="3 4" key="1">
    <citation type="submission" date="2020-04" db="EMBL/GenBank/DDBJ databases">
        <title>Thermobifida alba genome sequencing and assembly.</title>
        <authorList>
            <person name="Luzics S."/>
            <person name="Horvath B."/>
            <person name="Nagy I."/>
            <person name="Toth A."/>
            <person name="Nagy I."/>
            <person name="Kukolya J."/>
        </authorList>
    </citation>
    <scope>NUCLEOTIDE SEQUENCE [LARGE SCALE GENOMIC DNA]</scope>
    <source>
        <strain evidence="3 4">DSM 43795</strain>
    </source>
</reference>
<sequence>MPVLTGIAHVTLSVRDRDDSVEFYRDVLGFREYETTDDARWLRTTCRHPSGLLLCLTQHRDHFNARFDPRHAGLDHLAFSVSSPEELEQWERRLDLLEVEHTPILRRDHGSLLVFEDPDGIQLELYCPARPAD</sequence>
<dbReference type="CDD" id="cd06587">
    <property type="entry name" value="VOC"/>
    <property type="match status" value="1"/>
</dbReference>
<dbReference type="InterPro" id="IPR018146">
    <property type="entry name" value="Glyoxalase_1_CS"/>
</dbReference>
<dbReference type="PROSITE" id="PS51819">
    <property type="entry name" value="VOC"/>
    <property type="match status" value="1"/>
</dbReference>
<protein>
    <submittedName>
        <fullName evidence="3">VOC family protein</fullName>
    </submittedName>
</protein>